<accession>A0A239DQA3</accession>
<dbReference type="EMBL" id="FZOQ01000005">
    <property type="protein sequence ID" value="SNS34349.1"/>
    <property type="molecule type" value="Genomic_DNA"/>
</dbReference>
<gene>
    <name evidence="3" type="ORF">SAMN06296052_10564</name>
</gene>
<sequence>MKTKMKMIFATLSIALLMVFSFNVFSQDNKPQQDEKGKKSGCMAMMQDEAQMKDCMAMMGKDMEGCMAMMEGREMKEMCANMMASMKKGSSMCSMHGMMGEDKEKATEPESQKL</sequence>
<proteinExistence type="predicted"/>
<dbReference type="Proteomes" id="UP000198432">
    <property type="component" value="Unassembled WGS sequence"/>
</dbReference>
<feature type="compositionally biased region" description="Basic and acidic residues" evidence="1">
    <location>
        <begin position="99"/>
        <end position="114"/>
    </location>
</feature>
<feature type="signal peptide" evidence="2">
    <location>
        <begin position="1"/>
        <end position="26"/>
    </location>
</feature>
<evidence type="ECO:0000256" key="1">
    <source>
        <dbReference type="SAM" id="MobiDB-lite"/>
    </source>
</evidence>
<name>A0A239DQA3_9BACT</name>
<feature type="chain" id="PRO_5013145017" description="Pentapeptide MXKDX repeat protein" evidence="2">
    <location>
        <begin position="27"/>
        <end position="114"/>
    </location>
</feature>
<dbReference type="OrthoDB" id="855507at2"/>
<organism evidence="3 4">
    <name type="scientific">Pontibacter ummariensis</name>
    <dbReference type="NCBI Taxonomy" id="1610492"/>
    <lineage>
        <taxon>Bacteria</taxon>
        <taxon>Pseudomonadati</taxon>
        <taxon>Bacteroidota</taxon>
        <taxon>Cytophagia</taxon>
        <taxon>Cytophagales</taxon>
        <taxon>Hymenobacteraceae</taxon>
        <taxon>Pontibacter</taxon>
    </lineage>
</organism>
<evidence type="ECO:0008006" key="5">
    <source>
        <dbReference type="Google" id="ProtNLM"/>
    </source>
</evidence>
<evidence type="ECO:0000256" key="2">
    <source>
        <dbReference type="SAM" id="SignalP"/>
    </source>
</evidence>
<keyword evidence="4" id="KW-1185">Reference proteome</keyword>
<reference evidence="4" key="1">
    <citation type="submission" date="2017-06" db="EMBL/GenBank/DDBJ databases">
        <authorList>
            <person name="Varghese N."/>
            <person name="Submissions S."/>
        </authorList>
    </citation>
    <scope>NUCLEOTIDE SEQUENCE [LARGE SCALE GENOMIC DNA]</scope>
    <source>
        <strain evidence="4">NKM1</strain>
    </source>
</reference>
<dbReference type="AlphaFoldDB" id="A0A239DQA3"/>
<evidence type="ECO:0000313" key="3">
    <source>
        <dbReference type="EMBL" id="SNS34349.1"/>
    </source>
</evidence>
<dbReference type="RefSeq" id="WP_089318497.1">
    <property type="nucleotide sequence ID" value="NZ_FZOQ01000005.1"/>
</dbReference>
<protein>
    <recommendedName>
        <fullName evidence="5">Pentapeptide MXKDX repeat protein</fullName>
    </recommendedName>
</protein>
<feature type="region of interest" description="Disordered" evidence="1">
    <location>
        <begin position="90"/>
        <end position="114"/>
    </location>
</feature>
<keyword evidence="2" id="KW-0732">Signal</keyword>
<evidence type="ECO:0000313" key="4">
    <source>
        <dbReference type="Proteomes" id="UP000198432"/>
    </source>
</evidence>